<dbReference type="PANTHER" id="PTHR30221">
    <property type="entry name" value="SMALL-CONDUCTANCE MECHANOSENSITIVE CHANNEL"/>
    <property type="match status" value="1"/>
</dbReference>
<feature type="transmembrane region" description="Helical" evidence="1">
    <location>
        <begin position="368"/>
        <end position="389"/>
    </location>
</feature>
<evidence type="ECO:0000313" key="2">
    <source>
        <dbReference type="EMBL" id="MBB6097969.1"/>
    </source>
</evidence>
<evidence type="ECO:0000313" key="3">
    <source>
        <dbReference type="Proteomes" id="UP000569951"/>
    </source>
</evidence>
<feature type="transmembrane region" description="Helical" evidence="1">
    <location>
        <begin position="194"/>
        <end position="227"/>
    </location>
</feature>
<proteinExistence type="predicted"/>
<sequence length="421" mass="43790">MDAFDRYGRQFVDYLPNLLTAALLIIAAFLVAAIARWALTRGLQAARVDERLAHGHTGDRRIVKPAGDIVYYLVLLLFVPGILAALGLSSMLRPVQELVSGILEALPRILGAALILVIGFFVARILRTLVTSITSAAGVDRASERLNLGPNARFSNLLGIIVYALVIIPVITAALDALQLDAITGPISDMLRKILAALPHILAAIAVVIVAFFVGGVVAGIVSGLLANVGFDRLLMRLGLTRTSGTLPPTYTAAGATPGKTVTASDVVGHLVHGAIVLFAVMAALDLLGASQLENLVRNFLVLIGQILLGLVIFAVGVWVSNLLASFIAGSSMGGSKLLIGLARGATLALFGAMALRQMGIANEIVNLAFGLTLGALAVAFALAFGLGGREAAGKIAERWRQSLEGRAGGSDTPPPPRTGL</sequence>
<feature type="transmembrane region" description="Helical" evidence="1">
    <location>
        <begin position="300"/>
        <end position="325"/>
    </location>
</feature>
<evidence type="ECO:0000256" key="1">
    <source>
        <dbReference type="SAM" id="Phobius"/>
    </source>
</evidence>
<dbReference type="AlphaFoldDB" id="A0A841I0M0"/>
<feature type="transmembrane region" description="Helical" evidence="1">
    <location>
        <begin position="267"/>
        <end position="288"/>
    </location>
</feature>
<dbReference type="EMBL" id="JACHHG010000004">
    <property type="protein sequence ID" value="MBB6097969.1"/>
    <property type="molecule type" value="Genomic_DNA"/>
</dbReference>
<dbReference type="RefSeq" id="WP_183985924.1">
    <property type="nucleotide sequence ID" value="NZ_JACHHG010000004.1"/>
</dbReference>
<keyword evidence="1" id="KW-0472">Membrane</keyword>
<feature type="transmembrane region" description="Helical" evidence="1">
    <location>
        <begin position="20"/>
        <end position="39"/>
    </location>
</feature>
<dbReference type="GO" id="GO:0008381">
    <property type="term" value="F:mechanosensitive monoatomic ion channel activity"/>
    <property type="evidence" value="ECO:0007669"/>
    <property type="project" value="InterPro"/>
</dbReference>
<comment type="caution">
    <text evidence="2">The sequence shown here is derived from an EMBL/GenBank/DDBJ whole genome shotgun (WGS) entry which is preliminary data.</text>
</comment>
<feature type="transmembrane region" description="Helical" evidence="1">
    <location>
        <begin position="154"/>
        <end position="174"/>
    </location>
</feature>
<dbReference type="PANTHER" id="PTHR30221:SF1">
    <property type="entry name" value="SMALL-CONDUCTANCE MECHANOSENSITIVE CHANNEL"/>
    <property type="match status" value="1"/>
</dbReference>
<dbReference type="Proteomes" id="UP000569951">
    <property type="component" value="Unassembled WGS sequence"/>
</dbReference>
<name>A0A841I0M0_9DEIO</name>
<organism evidence="2 3">
    <name type="scientific">Deinobacterium chartae</name>
    <dbReference type="NCBI Taxonomy" id="521158"/>
    <lineage>
        <taxon>Bacteria</taxon>
        <taxon>Thermotogati</taxon>
        <taxon>Deinococcota</taxon>
        <taxon>Deinococci</taxon>
        <taxon>Deinococcales</taxon>
        <taxon>Deinococcaceae</taxon>
        <taxon>Deinobacterium</taxon>
    </lineage>
</organism>
<accession>A0A841I0M0</accession>
<protein>
    <submittedName>
        <fullName evidence="2">Putative membrane protein YwzB</fullName>
    </submittedName>
</protein>
<dbReference type="InterPro" id="IPR045275">
    <property type="entry name" value="MscS_archaea/bacteria_type"/>
</dbReference>
<keyword evidence="1" id="KW-1133">Transmembrane helix</keyword>
<keyword evidence="3" id="KW-1185">Reference proteome</keyword>
<dbReference type="InterPro" id="IPR008910">
    <property type="entry name" value="MSC_TM_helix"/>
</dbReference>
<dbReference type="Gene3D" id="1.10.287.1260">
    <property type="match status" value="1"/>
</dbReference>
<feature type="transmembrane region" description="Helical" evidence="1">
    <location>
        <begin position="337"/>
        <end position="356"/>
    </location>
</feature>
<dbReference type="Pfam" id="PF05552">
    <property type="entry name" value="MS_channel_1st_1"/>
    <property type="match status" value="3"/>
</dbReference>
<feature type="transmembrane region" description="Helical" evidence="1">
    <location>
        <begin position="69"/>
        <end position="89"/>
    </location>
</feature>
<reference evidence="2 3" key="1">
    <citation type="submission" date="2020-08" db="EMBL/GenBank/DDBJ databases">
        <title>Genomic Encyclopedia of Type Strains, Phase IV (KMG-IV): sequencing the most valuable type-strain genomes for metagenomic binning, comparative biology and taxonomic classification.</title>
        <authorList>
            <person name="Goeker M."/>
        </authorList>
    </citation>
    <scope>NUCLEOTIDE SEQUENCE [LARGE SCALE GENOMIC DNA]</scope>
    <source>
        <strain evidence="2 3">DSM 21458</strain>
    </source>
</reference>
<dbReference type="NCBIfam" id="NF033912">
    <property type="entry name" value="msc"/>
    <property type="match status" value="1"/>
</dbReference>
<keyword evidence="1" id="KW-0812">Transmembrane</keyword>
<gene>
    <name evidence="2" type="ORF">HNR42_001392</name>
</gene>
<feature type="transmembrane region" description="Helical" evidence="1">
    <location>
        <begin position="109"/>
        <end position="126"/>
    </location>
</feature>